<evidence type="ECO:0000313" key="3">
    <source>
        <dbReference type="EMBL" id="TCI05344.1"/>
    </source>
</evidence>
<dbReference type="Proteomes" id="UP000292554">
    <property type="component" value="Unassembled WGS sequence"/>
</dbReference>
<dbReference type="EMBL" id="SJXE01000001">
    <property type="protein sequence ID" value="TCI05344.1"/>
    <property type="molecule type" value="Genomic_DNA"/>
</dbReference>
<keyword evidence="1" id="KW-0732">Signal</keyword>
<dbReference type="Pfam" id="PF17680">
    <property type="entry name" value="FlgO"/>
    <property type="match status" value="1"/>
</dbReference>
<name>A0ABY2AQ70_9GAMM</name>
<dbReference type="InterPro" id="IPR041215">
    <property type="entry name" value="FlgO_dom"/>
</dbReference>
<sequence length="208" mass="22523">MRFASYGYLPLLVAMLSACATETPQMSAEEPRMPIEPVATHALSDEAWASKSRSAMISSHVEAMAEELVGTMSQRCFKMMAVASFVDIETLNVSSPLGTALAESFITQMQQQGCKVVDFKLRNDIQVTSTGDFVFSRNFNQLKGDLPIVQVLSGTLQPMSKGVQVNVRLVDIASKIVVGSAQGFIPNELLAEIAPSSMRDGVQLMKQG</sequence>
<feature type="domain" description="FlgO" evidence="2">
    <location>
        <begin position="63"/>
        <end position="188"/>
    </location>
</feature>
<comment type="caution">
    <text evidence="3">The sequence shown here is derived from an EMBL/GenBank/DDBJ whole genome shotgun (WGS) entry which is preliminary data.</text>
</comment>
<evidence type="ECO:0000259" key="2">
    <source>
        <dbReference type="Pfam" id="PF17680"/>
    </source>
</evidence>
<accession>A0ABY2AQ70</accession>
<dbReference type="PROSITE" id="PS51257">
    <property type="entry name" value="PROKAR_LIPOPROTEIN"/>
    <property type="match status" value="1"/>
</dbReference>
<protein>
    <recommendedName>
        <fullName evidence="2">FlgO domain-containing protein</fullName>
    </recommendedName>
</protein>
<feature type="signal peptide" evidence="1">
    <location>
        <begin position="1"/>
        <end position="20"/>
    </location>
</feature>
<organism evidence="3 4">
    <name type="scientific">Corallincola luteus</name>
    <dbReference type="NCBI Taxonomy" id="1775177"/>
    <lineage>
        <taxon>Bacteria</taxon>
        <taxon>Pseudomonadati</taxon>
        <taxon>Pseudomonadota</taxon>
        <taxon>Gammaproteobacteria</taxon>
        <taxon>Alteromonadales</taxon>
        <taxon>Psychromonadaceae</taxon>
        <taxon>Corallincola</taxon>
    </lineage>
</organism>
<evidence type="ECO:0000313" key="4">
    <source>
        <dbReference type="Proteomes" id="UP000292554"/>
    </source>
</evidence>
<feature type="chain" id="PRO_5046642438" description="FlgO domain-containing protein" evidence="1">
    <location>
        <begin position="21"/>
        <end position="208"/>
    </location>
</feature>
<reference evidence="3 4" key="1">
    <citation type="submission" date="2019-02" db="EMBL/GenBank/DDBJ databases">
        <title>Corallincola luteus sp. nov., a marine bacterium isolated from surface sediment of Bohai Sea in China.</title>
        <authorList>
            <person name="Ren Q."/>
        </authorList>
    </citation>
    <scope>NUCLEOTIDE SEQUENCE [LARGE SCALE GENOMIC DNA]</scope>
    <source>
        <strain evidence="3 4">DASS28</strain>
    </source>
</reference>
<proteinExistence type="predicted"/>
<gene>
    <name evidence="3" type="ORF">EZV61_05150</name>
</gene>
<evidence type="ECO:0000256" key="1">
    <source>
        <dbReference type="SAM" id="SignalP"/>
    </source>
</evidence>
<keyword evidence="4" id="KW-1185">Reference proteome</keyword>
<dbReference type="RefSeq" id="WP_131414544.1">
    <property type="nucleotide sequence ID" value="NZ_SJXE01000001.1"/>
</dbReference>